<reference evidence="3 4" key="1">
    <citation type="submission" date="2018-11" db="EMBL/GenBank/DDBJ databases">
        <title>Genome sequencing of Lautropia sp. KCOM 2505 (= ChDC F240).</title>
        <authorList>
            <person name="Kook J.-K."/>
            <person name="Park S.-N."/>
            <person name="Lim Y.K."/>
        </authorList>
    </citation>
    <scope>NUCLEOTIDE SEQUENCE [LARGE SCALE GENOMIC DNA]</scope>
    <source>
        <strain evidence="3 4">KCOM 2505</strain>
    </source>
</reference>
<evidence type="ECO:0000256" key="1">
    <source>
        <dbReference type="ARBA" id="ARBA00006226"/>
    </source>
</evidence>
<dbReference type="PANTHER" id="PTHR33755:SF8">
    <property type="entry name" value="TOXIN PARE2"/>
    <property type="match status" value="1"/>
</dbReference>
<evidence type="ECO:0000313" key="3">
    <source>
        <dbReference type="EMBL" id="RRN44492.1"/>
    </source>
</evidence>
<comment type="similarity">
    <text evidence="1">Belongs to the RelE toxin family.</text>
</comment>
<dbReference type="OrthoDB" id="8369899at2"/>
<keyword evidence="2" id="KW-1277">Toxin-antitoxin system</keyword>
<keyword evidence="4" id="KW-1185">Reference proteome</keyword>
<comment type="caution">
    <text evidence="3">The sequence shown here is derived from an EMBL/GenBank/DDBJ whole genome shotgun (WGS) entry which is preliminary data.</text>
</comment>
<gene>
    <name evidence="3" type="ORF">EHV23_14490</name>
</gene>
<accession>A0A3R8NS25</accession>
<proteinExistence type="inferred from homology"/>
<dbReference type="EMBL" id="RRUE01000002">
    <property type="protein sequence ID" value="RRN44492.1"/>
    <property type="molecule type" value="Genomic_DNA"/>
</dbReference>
<organism evidence="3 4">
    <name type="scientific">Lautropia dentalis</name>
    <dbReference type="NCBI Taxonomy" id="2490857"/>
    <lineage>
        <taxon>Bacteria</taxon>
        <taxon>Pseudomonadati</taxon>
        <taxon>Pseudomonadota</taxon>
        <taxon>Betaproteobacteria</taxon>
        <taxon>Burkholderiales</taxon>
        <taxon>Burkholderiaceae</taxon>
        <taxon>Lautropia</taxon>
    </lineage>
</organism>
<sequence length="92" mass="10851">MTLFAVRWHGRARRQYEAQLDYIARESPKNAENMRRRVRAALNLIKSNPRLSPVSLRVTGSRQLRVGKLLLFYRVHEEHIEIVSVRHGAQQF</sequence>
<dbReference type="InterPro" id="IPR007712">
    <property type="entry name" value="RelE/ParE_toxin"/>
</dbReference>
<protein>
    <submittedName>
        <fullName evidence="3">Type II toxin-antitoxin system RelE/ParE family toxin</fullName>
    </submittedName>
</protein>
<dbReference type="InterPro" id="IPR035093">
    <property type="entry name" value="RelE/ParE_toxin_dom_sf"/>
</dbReference>
<dbReference type="Proteomes" id="UP000270261">
    <property type="component" value="Unassembled WGS sequence"/>
</dbReference>
<dbReference type="InterPro" id="IPR051803">
    <property type="entry name" value="TA_system_RelE-like_toxin"/>
</dbReference>
<dbReference type="PANTHER" id="PTHR33755">
    <property type="entry name" value="TOXIN PARE1-RELATED"/>
    <property type="match status" value="1"/>
</dbReference>
<name>A0A3R8NS25_9BURK</name>
<dbReference type="SUPFAM" id="SSF143011">
    <property type="entry name" value="RelE-like"/>
    <property type="match status" value="1"/>
</dbReference>
<dbReference type="Gene3D" id="3.30.2310.20">
    <property type="entry name" value="RelE-like"/>
    <property type="match status" value="1"/>
</dbReference>
<dbReference type="RefSeq" id="WP_125096684.1">
    <property type="nucleotide sequence ID" value="NZ_RRUE01000002.1"/>
</dbReference>
<dbReference type="AlphaFoldDB" id="A0A3R8NS25"/>
<evidence type="ECO:0000313" key="4">
    <source>
        <dbReference type="Proteomes" id="UP000270261"/>
    </source>
</evidence>
<evidence type="ECO:0000256" key="2">
    <source>
        <dbReference type="ARBA" id="ARBA00022649"/>
    </source>
</evidence>
<dbReference type="Pfam" id="PF05016">
    <property type="entry name" value="ParE_toxin"/>
    <property type="match status" value="1"/>
</dbReference>